<comment type="caution">
    <text evidence="3">The sequence shown here is derived from an EMBL/GenBank/DDBJ whole genome shotgun (WGS) entry which is preliminary data.</text>
</comment>
<protein>
    <submittedName>
        <fullName evidence="3">MGMT family protein</fullName>
    </submittedName>
</protein>
<dbReference type="CDD" id="cd06445">
    <property type="entry name" value="ATase"/>
    <property type="match status" value="1"/>
</dbReference>
<feature type="domain" description="Methylated-DNA-[protein]-cysteine S-methyltransferase DNA binding" evidence="2">
    <location>
        <begin position="4"/>
        <end position="81"/>
    </location>
</feature>
<dbReference type="InterPro" id="IPR052520">
    <property type="entry name" value="ATL_DNA_repair"/>
</dbReference>
<evidence type="ECO:0000313" key="3">
    <source>
        <dbReference type="EMBL" id="MBD8005723.1"/>
    </source>
</evidence>
<dbReference type="RefSeq" id="WP_191812939.1">
    <property type="nucleotide sequence ID" value="NZ_JACSPV010000018.1"/>
</dbReference>
<dbReference type="PANTHER" id="PTHR42942">
    <property type="entry name" value="6-O-METHYLGUANINE DNA METHYLTRANSFERASE"/>
    <property type="match status" value="1"/>
</dbReference>
<dbReference type="SUPFAM" id="SSF46767">
    <property type="entry name" value="Methylated DNA-protein cysteine methyltransferase, C-terminal domain"/>
    <property type="match status" value="1"/>
</dbReference>
<dbReference type="Proteomes" id="UP000648182">
    <property type="component" value="Unassembled WGS sequence"/>
</dbReference>
<gene>
    <name evidence="3" type="ORF">H9631_11560</name>
</gene>
<dbReference type="EMBL" id="JACSPV010000018">
    <property type="protein sequence ID" value="MBD8005723.1"/>
    <property type="molecule type" value="Genomic_DNA"/>
</dbReference>
<evidence type="ECO:0000259" key="2">
    <source>
        <dbReference type="Pfam" id="PF01035"/>
    </source>
</evidence>
<dbReference type="Gene3D" id="1.10.10.10">
    <property type="entry name" value="Winged helix-like DNA-binding domain superfamily/Winged helix DNA-binding domain"/>
    <property type="match status" value="1"/>
</dbReference>
<organism evidence="3 4">
    <name type="scientific">Bacillus norwichensis</name>
    <dbReference type="NCBI Taxonomy" id="2762217"/>
    <lineage>
        <taxon>Bacteria</taxon>
        <taxon>Bacillati</taxon>
        <taxon>Bacillota</taxon>
        <taxon>Bacilli</taxon>
        <taxon>Bacillales</taxon>
        <taxon>Bacillaceae</taxon>
        <taxon>Bacillus</taxon>
    </lineage>
</organism>
<name>A0ABR8VLT7_9BACI</name>
<evidence type="ECO:0000256" key="1">
    <source>
        <dbReference type="ARBA" id="ARBA00022763"/>
    </source>
</evidence>
<reference evidence="3 4" key="1">
    <citation type="submission" date="2020-08" db="EMBL/GenBank/DDBJ databases">
        <title>A Genomic Blueprint of the Chicken Gut Microbiome.</title>
        <authorList>
            <person name="Gilroy R."/>
            <person name="Ravi A."/>
            <person name="Getino M."/>
            <person name="Pursley I."/>
            <person name="Horton D.L."/>
            <person name="Alikhan N.-F."/>
            <person name="Baker D."/>
            <person name="Gharbi K."/>
            <person name="Hall N."/>
            <person name="Watson M."/>
            <person name="Adriaenssens E.M."/>
            <person name="Foster-Nyarko E."/>
            <person name="Jarju S."/>
            <person name="Secka A."/>
            <person name="Antonio M."/>
            <person name="Oren A."/>
            <person name="Chaudhuri R."/>
            <person name="La Ragione R.M."/>
            <person name="Hildebrand F."/>
            <person name="Pallen M.J."/>
        </authorList>
    </citation>
    <scope>NUCLEOTIDE SEQUENCE [LARGE SCALE GENOMIC DNA]</scope>
    <source>
        <strain evidence="3 4">Sa1BUA2</strain>
    </source>
</reference>
<dbReference type="InterPro" id="IPR036388">
    <property type="entry name" value="WH-like_DNA-bd_sf"/>
</dbReference>
<keyword evidence="4" id="KW-1185">Reference proteome</keyword>
<dbReference type="Pfam" id="PF01035">
    <property type="entry name" value="DNA_binding_1"/>
    <property type="match status" value="1"/>
</dbReference>
<proteinExistence type="predicted"/>
<accession>A0ABR8VLT7</accession>
<evidence type="ECO:0000313" key="4">
    <source>
        <dbReference type="Proteomes" id="UP000648182"/>
    </source>
</evidence>
<dbReference type="InterPro" id="IPR014048">
    <property type="entry name" value="MethylDNA_cys_MeTrfase_DNA-bd"/>
</dbReference>
<keyword evidence="1" id="KW-0227">DNA damage</keyword>
<dbReference type="InterPro" id="IPR036217">
    <property type="entry name" value="MethylDNA_cys_MeTrfase_DNAb"/>
</dbReference>
<sequence length="109" mass="12378">MNHFTEKVIDTILQIPAGCVASYGQIATIAGNHRAARQVGRILHSMSEKYNLPWHRVVNARGEIVLFKADMQRKLLEQEGIELNKNGQIDMKTFRWEGPAGEGMDWMRG</sequence>
<dbReference type="PANTHER" id="PTHR42942:SF1">
    <property type="entry name" value="ALKYLTRANSFERASE-LIKE PROTEIN 1"/>
    <property type="match status" value="1"/>
</dbReference>